<dbReference type="SUPFAM" id="SSF88723">
    <property type="entry name" value="PIN domain-like"/>
    <property type="match status" value="1"/>
</dbReference>
<dbReference type="InterPro" id="IPR002850">
    <property type="entry name" value="PIN_toxin-like"/>
</dbReference>
<gene>
    <name evidence="2" type="ORF">Rain11_1357</name>
</gene>
<sequence length="76" mass="9052">MQRIVIDTNVIVSSLIQRSYPYKILYELFIEEKFILCVSEPLMAEYYEVLSRPKFAKYPDFFGKAESLLSEYRSKI</sequence>
<keyword evidence="3" id="KW-1185">Reference proteome</keyword>
<comment type="caution">
    <text evidence="2">The sequence shown here is derived from an EMBL/GenBank/DDBJ whole genome shotgun (WGS) entry which is preliminary data.</text>
</comment>
<accession>A0A2N3IG51</accession>
<evidence type="ECO:0000259" key="1">
    <source>
        <dbReference type="Pfam" id="PF13470"/>
    </source>
</evidence>
<dbReference type="InterPro" id="IPR002716">
    <property type="entry name" value="PIN_dom"/>
</dbReference>
<dbReference type="Pfam" id="PF13470">
    <property type="entry name" value="PIN_3"/>
    <property type="match status" value="1"/>
</dbReference>
<protein>
    <submittedName>
        <fullName evidence="2">Putative toxin-antitoxin system toxin component, PIN family</fullName>
    </submittedName>
</protein>
<reference evidence="2 3" key="1">
    <citation type="submission" date="2017-06" db="EMBL/GenBank/DDBJ databases">
        <title>Raineya orbicola gen. nov., sp. nov. a slightly thermophilic bacterium of the phylum Bacteroidetes and the description of Raineyaceae fam. nov.</title>
        <authorList>
            <person name="Albuquerque L."/>
            <person name="Polonia A.R.M."/>
            <person name="Barroso C."/>
            <person name="Froufe H.J.C."/>
            <person name="Lage O."/>
            <person name="Lobo-Da-Cunha A."/>
            <person name="Egas C."/>
            <person name="Da Costa M.S."/>
        </authorList>
    </citation>
    <scope>NUCLEOTIDE SEQUENCE [LARGE SCALE GENOMIC DNA]</scope>
    <source>
        <strain evidence="2 3">SPSPC-11</strain>
    </source>
</reference>
<evidence type="ECO:0000313" key="2">
    <source>
        <dbReference type="EMBL" id="PKQ69312.1"/>
    </source>
</evidence>
<dbReference type="AlphaFoldDB" id="A0A2N3IG51"/>
<dbReference type="EMBL" id="NKXO01000019">
    <property type="protein sequence ID" value="PKQ69312.1"/>
    <property type="molecule type" value="Genomic_DNA"/>
</dbReference>
<dbReference type="NCBIfam" id="TIGR00305">
    <property type="entry name" value="putative toxin-antitoxin system toxin component, PIN family"/>
    <property type="match status" value="1"/>
</dbReference>
<dbReference type="Proteomes" id="UP000233387">
    <property type="component" value="Unassembled WGS sequence"/>
</dbReference>
<evidence type="ECO:0000313" key="3">
    <source>
        <dbReference type="Proteomes" id="UP000233387"/>
    </source>
</evidence>
<proteinExistence type="predicted"/>
<dbReference type="OrthoDB" id="595154at2"/>
<dbReference type="InterPro" id="IPR029060">
    <property type="entry name" value="PIN-like_dom_sf"/>
</dbReference>
<dbReference type="RefSeq" id="WP_101358667.1">
    <property type="nucleotide sequence ID" value="NZ_NKXO01000019.1"/>
</dbReference>
<organism evidence="2 3">
    <name type="scientific">Raineya orbicola</name>
    <dbReference type="NCBI Taxonomy" id="2016530"/>
    <lineage>
        <taxon>Bacteria</taxon>
        <taxon>Pseudomonadati</taxon>
        <taxon>Bacteroidota</taxon>
        <taxon>Cytophagia</taxon>
        <taxon>Cytophagales</taxon>
        <taxon>Raineyaceae</taxon>
        <taxon>Raineya</taxon>
    </lineage>
</organism>
<feature type="domain" description="PIN" evidence="1">
    <location>
        <begin position="3"/>
        <end position="56"/>
    </location>
</feature>
<name>A0A2N3IG51_9BACT</name>